<dbReference type="SUPFAM" id="SSF54593">
    <property type="entry name" value="Glyoxalase/Bleomycin resistance protein/Dihydroxybiphenyl dioxygenase"/>
    <property type="match status" value="1"/>
</dbReference>
<evidence type="ECO:0000259" key="1">
    <source>
        <dbReference type="PROSITE" id="PS51819"/>
    </source>
</evidence>
<dbReference type="CDD" id="cd06587">
    <property type="entry name" value="VOC"/>
    <property type="match status" value="1"/>
</dbReference>
<feature type="domain" description="VOC" evidence="1">
    <location>
        <begin position="8"/>
        <end position="122"/>
    </location>
</feature>
<gene>
    <name evidence="2" type="ordered locus">Ethha_2629</name>
</gene>
<dbReference type="PROSITE" id="PS51819">
    <property type="entry name" value="VOC"/>
    <property type="match status" value="1"/>
</dbReference>
<keyword evidence="3" id="KW-1185">Reference proteome</keyword>
<keyword evidence="2" id="KW-0223">Dioxygenase</keyword>
<accession>E6U752</accession>
<dbReference type="eggNOG" id="COG0346">
    <property type="taxonomic scope" value="Bacteria"/>
</dbReference>
<sequence>MNLSVFPGVHHVCMKVRDIQKSVDFYVSQLGYTVRLQWDGGAMLKSPDGTHLEFFPVDEEEGYSHVAYICKDVDKAYAELLENGCTSVSAPESLTIPSDPALPVRIAFVRDPAGNKIELFKEL</sequence>
<dbReference type="RefSeq" id="WP_013486465.1">
    <property type="nucleotide sequence ID" value="NC_014828.1"/>
</dbReference>
<organism evidence="2 3">
    <name type="scientific">Ethanoligenens harbinense (strain DSM 18485 / JCM 12961 / CGMCC 1.5033 / YUAN-3)</name>
    <dbReference type="NCBI Taxonomy" id="663278"/>
    <lineage>
        <taxon>Bacteria</taxon>
        <taxon>Bacillati</taxon>
        <taxon>Bacillota</taxon>
        <taxon>Clostridia</taxon>
        <taxon>Eubacteriales</taxon>
        <taxon>Oscillospiraceae</taxon>
        <taxon>Ethanoligenens</taxon>
    </lineage>
</organism>
<dbReference type="PANTHER" id="PTHR21366">
    <property type="entry name" value="GLYOXALASE FAMILY PROTEIN"/>
    <property type="match status" value="1"/>
</dbReference>
<dbReference type="EMBL" id="CP002400">
    <property type="protein sequence ID" value="ADU28122.1"/>
    <property type="molecule type" value="Genomic_DNA"/>
</dbReference>
<evidence type="ECO:0000313" key="2">
    <source>
        <dbReference type="EMBL" id="ADU28122.1"/>
    </source>
</evidence>
<proteinExistence type="predicted"/>
<dbReference type="Gene3D" id="3.10.180.10">
    <property type="entry name" value="2,3-Dihydroxybiphenyl 1,2-Dioxygenase, domain 1"/>
    <property type="match status" value="1"/>
</dbReference>
<keyword evidence="2" id="KW-0560">Oxidoreductase</keyword>
<dbReference type="Proteomes" id="UP000001551">
    <property type="component" value="Chromosome"/>
</dbReference>
<evidence type="ECO:0000313" key="3">
    <source>
        <dbReference type="Proteomes" id="UP000001551"/>
    </source>
</evidence>
<dbReference type="HOGENOM" id="CLU_046006_2_7_9"/>
<protein>
    <submittedName>
        <fullName evidence="2">Glyoxalase/bleomycin resistance protein/dioxygenase</fullName>
    </submittedName>
</protein>
<dbReference type="InterPro" id="IPR050383">
    <property type="entry name" value="GlyoxalaseI/FosfomycinResist"/>
</dbReference>
<dbReference type="KEGG" id="eha:Ethha_2629"/>
<reference evidence="2 3" key="1">
    <citation type="submission" date="2010-12" db="EMBL/GenBank/DDBJ databases">
        <title>Complete sequence of Ethanoligenens harbinense YUAN-3.</title>
        <authorList>
            <person name="Lucas S."/>
            <person name="Copeland A."/>
            <person name="Lapidus A."/>
            <person name="Cheng J.-F."/>
            <person name="Bruce D."/>
            <person name="Goodwin L."/>
            <person name="Pitluck S."/>
            <person name="Chertkov O."/>
            <person name="Misra M."/>
            <person name="Detter J.C."/>
            <person name="Han C."/>
            <person name="Tapia R."/>
            <person name="Land M."/>
            <person name="Hauser L."/>
            <person name="Jeffries C."/>
            <person name="Kyrpides N."/>
            <person name="Ivanova N."/>
            <person name="Mikhailova N."/>
            <person name="Wang A."/>
            <person name="Mouttaki H."/>
            <person name="He Z."/>
            <person name="Zhou J."/>
            <person name="Hemme C.L."/>
            <person name="Woyke T."/>
        </authorList>
    </citation>
    <scope>NUCLEOTIDE SEQUENCE [LARGE SCALE GENOMIC DNA]</scope>
    <source>
        <strain evidence="3">DSM 18485 / JCM 12961 / CGMCC 1.5033 / YUAN-3</strain>
    </source>
</reference>
<dbReference type="InterPro" id="IPR004360">
    <property type="entry name" value="Glyas_Fos-R_dOase_dom"/>
</dbReference>
<dbReference type="InterPro" id="IPR029068">
    <property type="entry name" value="Glyas_Bleomycin-R_OHBP_Dase"/>
</dbReference>
<dbReference type="STRING" id="663278.Ethha_2629"/>
<dbReference type="InterPro" id="IPR037523">
    <property type="entry name" value="VOC_core"/>
</dbReference>
<dbReference type="Pfam" id="PF00903">
    <property type="entry name" value="Glyoxalase"/>
    <property type="match status" value="1"/>
</dbReference>
<name>E6U752_ETHHY</name>
<dbReference type="AlphaFoldDB" id="E6U752"/>
<dbReference type="GO" id="GO:0051213">
    <property type="term" value="F:dioxygenase activity"/>
    <property type="evidence" value="ECO:0007669"/>
    <property type="project" value="UniProtKB-KW"/>
</dbReference>